<organism evidence="2 3">
    <name type="scientific">Pelagomonas calceolata</name>
    <dbReference type="NCBI Taxonomy" id="35677"/>
    <lineage>
        <taxon>Eukaryota</taxon>
        <taxon>Sar</taxon>
        <taxon>Stramenopiles</taxon>
        <taxon>Ochrophyta</taxon>
        <taxon>Pelagophyceae</taxon>
        <taxon>Pelagomonadales</taxon>
        <taxon>Pelagomonadaceae</taxon>
        <taxon>Pelagomonas</taxon>
    </lineage>
</organism>
<dbReference type="Proteomes" id="UP000789595">
    <property type="component" value="Unassembled WGS sequence"/>
</dbReference>
<accession>A0A8J2SZX4</accession>
<evidence type="ECO:0000256" key="1">
    <source>
        <dbReference type="SAM" id="MobiDB-lite"/>
    </source>
</evidence>
<comment type="caution">
    <text evidence="2">The sequence shown here is derived from an EMBL/GenBank/DDBJ whole genome shotgun (WGS) entry which is preliminary data.</text>
</comment>
<name>A0A8J2SZX4_9STRA</name>
<gene>
    <name evidence="2" type="ORF">PECAL_5P15330</name>
</gene>
<reference evidence="2" key="1">
    <citation type="submission" date="2021-11" db="EMBL/GenBank/DDBJ databases">
        <authorList>
            <consortium name="Genoscope - CEA"/>
            <person name="William W."/>
        </authorList>
    </citation>
    <scope>NUCLEOTIDE SEQUENCE</scope>
</reference>
<evidence type="ECO:0000313" key="3">
    <source>
        <dbReference type="Proteomes" id="UP000789595"/>
    </source>
</evidence>
<protein>
    <submittedName>
        <fullName evidence="2">Uncharacterized protein</fullName>
    </submittedName>
</protein>
<keyword evidence="3" id="KW-1185">Reference proteome</keyword>
<sequence length="208" mass="23478">DYSVNLRDRLVLLEPVLLAVVKTQLLALLDGSRRDEPDPRALRVARVGQAFHSQIRIRRVVDEAAPVRERRVLRVHIKVVLHPKYIIPGHGNALELPRLPPQLVLPVHFRLFVPYVDLGLRELLAHVVRDRDVFVERFSCKGAEALARATFNNDTGLLAASFIVQVGRAQALRQFAVKRLPSSHRGRRRREGVDGEPCDQEVQGAAHC</sequence>
<evidence type="ECO:0000313" key="2">
    <source>
        <dbReference type="EMBL" id="CAH0376935.1"/>
    </source>
</evidence>
<feature type="region of interest" description="Disordered" evidence="1">
    <location>
        <begin position="186"/>
        <end position="208"/>
    </location>
</feature>
<dbReference type="AlphaFoldDB" id="A0A8J2SZX4"/>
<dbReference type="EMBL" id="CAKKNE010000005">
    <property type="protein sequence ID" value="CAH0376935.1"/>
    <property type="molecule type" value="Genomic_DNA"/>
</dbReference>
<proteinExistence type="predicted"/>
<feature type="non-terminal residue" evidence="2">
    <location>
        <position position="1"/>
    </location>
</feature>